<sequence length="617" mass="71737">MRQSDEESPGDEAKKKVERAAGSASEIDRNCPWSNERKGKRREKEQRKENKNENFYEGEVRVAGKRSMTEKKNSEKSIAENLFAASGLIFATKIFRLPLFVNFTKRDPFCGTQQMHSTPSFIFTPMNLEYSTPELAFIFRKIEVYRNCEEEYKMDRFRERVREKERQIYAEKKLLPNAILISNLITKNILKQNISSTACATSVLARDEIASLNIYLLRFGRSTPVIAASSMFANDTLPRHIENRSQHKSSGRRRKYYPVVHQARAIQKHSSLIIPSVLGKHSTKLKVIRCGSNCPNLADIKHGNCTRILWEFPRVMKIKSFTERKMKRPLGYPKIIIVYREFTGLNGGEARLLFRGSSGIFISFRNVLLKETMIIKQMTMLILSKETSDIYSVILATEEVEVRKETTRLIKLQLKVFIRYYGRMSREWLAVSPFADTIPRNDFLQRRSQARGREIVNAIVTPPVQWGESIPSCSTLFKIVLFVGRQFLEKYSIQNYLYKDKIVRKKFHPRLLIKMYDVAWKRALMTPMLCLTFYHINTVKKKLAERNDHSTARWYSVFSQQISMHNLGAEIDRWPPPSPPPPPPPPTWRSMTDYFGSLVIVPMKKRRNYQAFLKGQG</sequence>
<name>E2B1N5_CAMFO</name>
<evidence type="ECO:0000313" key="3">
    <source>
        <dbReference type="Proteomes" id="UP000000311"/>
    </source>
</evidence>
<proteinExistence type="predicted"/>
<protein>
    <submittedName>
        <fullName evidence="2">Uncharacterized protein</fullName>
    </submittedName>
</protein>
<accession>E2B1N5</accession>
<gene>
    <name evidence="2" type="ORF">EAG_02103</name>
</gene>
<evidence type="ECO:0000256" key="1">
    <source>
        <dbReference type="SAM" id="MobiDB-lite"/>
    </source>
</evidence>
<evidence type="ECO:0000313" key="2">
    <source>
        <dbReference type="EMBL" id="EFN60391.1"/>
    </source>
</evidence>
<organism evidence="3">
    <name type="scientific">Camponotus floridanus</name>
    <name type="common">Florida carpenter ant</name>
    <dbReference type="NCBI Taxonomy" id="104421"/>
    <lineage>
        <taxon>Eukaryota</taxon>
        <taxon>Metazoa</taxon>
        <taxon>Ecdysozoa</taxon>
        <taxon>Arthropoda</taxon>
        <taxon>Hexapoda</taxon>
        <taxon>Insecta</taxon>
        <taxon>Pterygota</taxon>
        <taxon>Neoptera</taxon>
        <taxon>Endopterygota</taxon>
        <taxon>Hymenoptera</taxon>
        <taxon>Apocrita</taxon>
        <taxon>Aculeata</taxon>
        <taxon>Formicoidea</taxon>
        <taxon>Formicidae</taxon>
        <taxon>Formicinae</taxon>
        <taxon>Camponotus</taxon>
    </lineage>
</organism>
<dbReference type="Proteomes" id="UP000000311">
    <property type="component" value="Unassembled WGS sequence"/>
</dbReference>
<reference evidence="2 3" key="1">
    <citation type="journal article" date="2010" name="Science">
        <title>Genomic comparison of the ants Camponotus floridanus and Harpegnathos saltator.</title>
        <authorList>
            <person name="Bonasio R."/>
            <person name="Zhang G."/>
            <person name="Ye C."/>
            <person name="Mutti N.S."/>
            <person name="Fang X."/>
            <person name="Qin N."/>
            <person name="Donahue G."/>
            <person name="Yang P."/>
            <person name="Li Q."/>
            <person name="Li C."/>
            <person name="Zhang P."/>
            <person name="Huang Z."/>
            <person name="Berger S.L."/>
            <person name="Reinberg D."/>
            <person name="Wang J."/>
            <person name="Liebig J."/>
        </authorList>
    </citation>
    <scope>NUCLEOTIDE SEQUENCE [LARGE SCALE GENOMIC DNA]</scope>
    <source>
        <strain evidence="3">C129</strain>
    </source>
</reference>
<feature type="region of interest" description="Disordered" evidence="1">
    <location>
        <begin position="1"/>
        <end position="52"/>
    </location>
</feature>
<dbReference type="AlphaFoldDB" id="E2B1N5"/>
<feature type="compositionally biased region" description="Basic and acidic residues" evidence="1">
    <location>
        <begin position="42"/>
        <end position="52"/>
    </location>
</feature>
<keyword evidence="3" id="KW-1185">Reference proteome</keyword>
<dbReference type="EMBL" id="GL444953">
    <property type="protein sequence ID" value="EFN60391.1"/>
    <property type="molecule type" value="Genomic_DNA"/>
</dbReference>
<feature type="compositionally biased region" description="Acidic residues" evidence="1">
    <location>
        <begin position="1"/>
        <end position="10"/>
    </location>
</feature>
<dbReference type="InParanoid" id="E2B1N5"/>